<feature type="domain" description="Fibronectin type-III" evidence="1">
    <location>
        <begin position="626"/>
        <end position="710"/>
    </location>
</feature>
<proteinExistence type="predicted"/>
<dbReference type="Proteomes" id="UP001267290">
    <property type="component" value="Unassembled WGS sequence"/>
</dbReference>
<keyword evidence="3" id="KW-1185">Reference proteome</keyword>
<name>A0ABU1P152_9BACL</name>
<feature type="domain" description="Fibronectin type-III" evidence="1">
    <location>
        <begin position="795"/>
        <end position="878"/>
    </location>
</feature>
<feature type="domain" description="Fibronectin type-III" evidence="1">
    <location>
        <begin position="711"/>
        <end position="794"/>
    </location>
</feature>
<dbReference type="Gene3D" id="2.60.40.10">
    <property type="entry name" value="Immunoglobulins"/>
    <property type="match status" value="6"/>
</dbReference>
<sequence length="1159" mass="124807">MKRLIWVLCFFIMVTSVIFPMPTQVKALGTGLIYMSYFDQGGGYFSGGGWGSTGASKPIPDGFVPAGASKDLYASGVSRAWIINPRTGDIRFSYLNNPDGSYSGSGWSSNVANKPLPEGYIPAGVYNDPYCDTCSRIIIINPTTGKIKIAYLESGYGFYSGGFGGDLNVSKPIPTGFIPAGAYLDPYAPTLSRMVIINKNTGEIRWSYLDSGGGYFSSGGWGASGVSKPIPAGFYPLGAYPDPYCDTCSRLTLINFTHPVPNIEVVSPISGQILSEFNTAFIPSIKISDPDGDTLIASYFLDSETSPRDTKVISNTQTAQTVSFNALNIESIIEGTHTIRFTVDDGSAKVESIAQVMVDKTSPVLGVVAATSTDTLVQISGSASDSISGLSSESYRYSIGSNTSAWTSLLQYTQSNLTPNTNYNVKFEARDNVGHIASQEQLIRTKAQAPTLSLSQATESGLDISFSDSNPSSTQYQVQIGGQYVNAAGTVTTAPAWIPLTNKTIKVTGLAPNTSYSFQAKAKNELGVETNYGPLAGGTTLASPPAPITTELAQRLIKLSWPATPGIASYDVEVDGGVPMNNGTSTTFSHNGLAPNTQHNYRVRANNAGGTGKWSPLISKFTLPDPPAVPTGIQAVPLQTQMTISWDSVARAEGYDIKVDGGTEIDNGAQTTYVHRNLQPLTEHTYQVRAKNPGGISQWSEPVLMKTLPNPPNTPDNLTADLSIHQVMVNWSTADGADAYEIEVDGLRTENGNKTTYLHDGLDALSGHTYRVRAKNIGGMSAWSEPLDVTTHPEIPNIPTNIMTTAEEKSITTTWYKVPHASSYEVEIDGITKINVTNNQFVHSDLEPDSRHTYRVRAKNISGDSEWSAPVTLTTFPSGSDTTLSLTNIAAIVTNRYITISWDTVAPEARYDIEVDGVLMNNGDDTIYHHTGLKANEFHTYKIRLQNEDHPGEWVAMLSLSTLPNPPDAPTDIEAFATNNSIELRWQKNSTATGYDIEIDGKTMDAGEAASYLHDELSSGTAHTYRVRAKNVTGVTAWSAAIVKSTTSPTYTVNGEKEKTFDLSLLASNVQDFSEMTYVVTYDPSQLEAIDLFGFTPNADLPTAGKIPGSNLDVTYTAGEITFRINQNVVPGTSWSGEIATIVFKSKVDGQAQMNVVVE</sequence>
<dbReference type="PROSITE" id="PS50853">
    <property type="entry name" value="FN3"/>
    <property type="match status" value="5"/>
</dbReference>
<dbReference type="InterPro" id="IPR013783">
    <property type="entry name" value="Ig-like_fold"/>
</dbReference>
<dbReference type="InterPro" id="IPR036116">
    <property type="entry name" value="FN3_sf"/>
</dbReference>
<dbReference type="RefSeq" id="WP_310500936.1">
    <property type="nucleotide sequence ID" value="NZ_JAVDSB010000010.1"/>
</dbReference>
<protein>
    <recommendedName>
        <fullName evidence="1">Fibronectin type-III domain-containing protein</fullName>
    </recommendedName>
</protein>
<comment type="caution">
    <text evidence="2">The sequence shown here is derived from an EMBL/GenBank/DDBJ whole genome shotgun (WGS) entry which is preliminary data.</text>
</comment>
<feature type="domain" description="Fibronectin type-III" evidence="1">
    <location>
        <begin position="543"/>
        <end position="625"/>
    </location>
</feature>
<dbReference type="InterPro" id="IPR050617">
    <property type="entry name" value="E3_ligase_FN3/SPRY"/>
</dbReference>
<dbReference type="CDD" id="cd08547">
    <property type="entry name" value="Type_II_cohesin"/>
    <property type="match status" value="1"/>
</dbReference>
<dbReference type="PANTHER" id="PTHR24099">
    <property type="entry name" value="E3 UBIQUITIN-PROTEIN LIGASE TRIM36-RELATED"/>
    <property type="match status" value="1"/>
</dbReference>
<feature type="domain" description="Fibronectin type-III" evidence="1">
    <location>
        <begin position="966"/>
        <end position="1050"/>
    </location>
</feature>
<accession>A0ABU1P152</accession>
<organism evidence="2 3">
    <name type="scientific">Paenibacillus qinlingensis</name>
    <dbReference type="NCBI Taxonomy" id="1837343"/>
    <lineage>
        <taxon>Bacteria</taxon>
        <taxon>Bacillati</taxon>
        <taxon>Bacillota</taxon>
        <taxon>Bacilli</taxon>
        <taxon>Bacillales</taxon>
        <taxon>Paenibacillaceae</taxon>
        <taxon>Paenibacillus</taxon>
    </lineage>
</organism>
<dbReference type="SMART" id="SM00060">
    <property type="entry name" value="FN3"/>
    <property type="match status" value="8"/>
</dbReference>
<dbReference type="PANTHER" id="PTHR24099:SF11">
    <property type="entry name" value="FIBRONECTIN TYPE III DOMAIN-CONTAINING 3BA-RELATED"/>
    <property type="match status" value="1"/>
</dbReference>
<dbReference type="SUPFAM" id="SSF49265">
    <property type="entry name" value="Fibronectin type III"/>
    <property type="match status" value="4"/>
</dbReference>
<dbReference type="CDD" id="cd00063">
    <property type="entry name" value="FN3"/>
    <property type="match status" value="5"/>
</dbReference>
<dbReference type="InterPro" id="IPR003961">
    <property type="entry name" value="FN3_dom"/>
</dbReference>
<dbReference type="Pfam" id="PF00041">
    <property type="entry name" value="fn3"/>
    <property type="match status" value="1"/>
</dbReference>
<dbReference type="Gene3D" id="2.60.40.680">
    <property type="match status" value="1"/>
</dbReference>
<reference evidence="2 3" key="1">
    <citation type="submission" date="2023-07" db="EMBL/GenBank/DDBJ databases">
        <title>Sorghum-associated microbial communities from plants grown in Nebraska, USA.</title>
        <authorList>
            <person name="Schachtman D."/>
        </authorList>
    </citation>
    <scope>NUCLEOTIDE SEQUENCE [LARGE SCALE GENOMIC DNA]</scope>
    <source>
        <strain evidence="2 3">CC258</strain>
    </source>
</reference>
<evidence type="ECO:0000313" key="3">
    <source>
        <dbReference type="Proteomes" id="UP001267290"/>
    </source>
</evidence>
<evidence type="ECO:0000313" key="2">
    <source>
        <dbReference type="EMBL" id="MDR6553471.1"/>
    </source>
</evidence>
<dbReference type="EMBL" id="JAVDSB010000010">
    <property type="protein sequence ID" value="MDR6553471.1"/>
    <property type="molecule type" value="Genomic_DNA"/>
</dbReference>
<evidence type="ECO:0000259" key="1">
    <source>
        <dbReference type="PROSITE" id="PS50853"/>
    </source>
</evidence>
<gene>
    <name evidence="2" type="ORF">J2736_004678</name>
</gene>